<reference evidence="1 2" key="1">
    <citation type="submission" date="2008-10" db="EMBL/GenBank/DDBJ databases">
        <authorList>
            <person name="Fulton L."/>
            <person name="Clifton S."/>
            <person name="Fulton B."/>
            <person name="Xu J."/>
            <person name="Minx P."/>
            <person name="Pepin K.H."/>
            <person name="Johnson M."/>
            <person name="Bhonagiri V."/>
            <person name="Nash W.E."/>
            <person name="Mardis E.R."/>
            <person name="Wilson R.K."/>
        </authorList>
    </citation>
    <scope>NUCLEOTIDE SEQUENCE [LARGE SCALE GENOMIC DNA]</scope>
    <source>
        <strain evidence="1 2">DSM 3989</strain>
    </source>
</reference>
<sequence length="40" mass="4774">MMINQNVDMVNKNMGFQAYELKSFSYLRIIKLVKGKEIYD</sequence>
<evidence type="ECO:0000313" key="1">
    <source>
        <dbReference type="EMBL" id="EEC90870.1"/>
    </source>
</evidence>
<dbReference type="HOGENOM" id="CLU_3290764_0_0_9"/>
<protein>
    <submittedName>
        <fullName evidence="1">Uncharacterized protein</fullName>
    </submittedName>
</protein>
<dbReference type="Proteomes" id="UP000004315">
    <property type="component" value="Unassembled WGS sequence"/>
</dbReference>
<organism evidence="1 2">
    <name type="scientific">Holdemanella biformis DSM 3989</name>
    <dbReference type="NCBI Taxonomy" id="518637"/>
    <lineage>
        <taxon>Bacteria</taxon>
        <taxon>Bacillati</taxon>
        <taxon>Bacillota</taxon>
        <taxon>Erysipelotrichia</taxon>
        <taxon>Erysipelotrichales</taxon>
        <taxon>Erysipelotrichaceae</taxon>
        <taxon>Holdemanella</taxon>
    </lineage>
</organism>
<gene>
    <name evidence="1" type="ORF">EUBIFOR_00537</name>
</gene>
<evidence type="ECO:0000313" key="2">
    <source>
        <dbReference type="Proteomes" id="UP000004315"/>
    </source>
</evidence>
<dbReference type="STRING" id="518637.EUBIFOR_00537"/>
<keyword evidence="2" id="KW-1185">Reference proteome</keyword>
<proteinExistence type="predicted"/>
<dbReference type="EMBL" id="ABYT01000035">
    <property type="protein sequence ID" value="EEC90870.1"/>
    <property type="molecule type" value="Genomic_DNA"/>
</dbReference>
<comment type="caution">
    <text evidence="1">The sequence shown here is derived from an EMBL/GenBank/DDBJ whole genome shotgun (WGS) entry which is preliminary data.</text>
</comment>
<name>B7C8N3_9FIRM</name>
<accession>B7C8N3</accession>
<dbReference type="AlphaFoldDB" id="B7C8N3"/>
<reference evidence="1 2" key="2">
    <citation type="submission" date="2008-11" db="EMBL/GenBank/DDBJ databases">
        <title>Draft genome sequence of Eubacterium biforme (DSM 3989).</title>
        <authorList>
            <person name="Sudarsanam P."/>
            <person name="Ley R."/>
            <person name="Guruge J."/>
            <person name="Turnbaugh P.J."/>
            <person name="Mahowald M."/>
            <person name="Liep D."/>
            <person name="Gordon J."/>
        </authorList>
    </citation>
    <scope>NUCLEOTIDE SEQUENCE [LARGE SCALE GENOMIC DNA]</scope>
    <source>
        <strain evidence="1 2">DSM 3989</strain>
    </source>
</reference>